<dbReference type="Proteomes" id="UP001501455">
    <property type="component" value="Unassembled WGS sequence"/>
</dbReference>
<evidence type="ECO:0000313" key="1">
    <source>
        <dbReference type="EMBL" id="GAA3500459.1"/>
    </source>
</evidence>
<proteinExistence type="predicted"/>
<keyword evidence="2" id="KW-1185">Reference proteome</keyword>
<protein>
    <recommendedName>
        <fullName evidence="3">DUF1963 domain-containing protein</fullName>
    </recommendedName>
</protein>
<reference evidence="2" key="1">
    <citation type="journal article" date="2019" name="Int. J. Syst. Evol. Microbiol.">
        <title>The Global Catalogue of Microorganisms (GCM) 10K type strain sequencing project: providing services to taxonomists for standard genome sequencing and annotation.</title>
        <authorList>
            <consortium name="The Broad Institute Genomics Platform"/>
            <consortium name="The Broad Institute Genome Sequencing Center for Infectious Disease"/>
            <person name="Wu L."/>
            <person name="Ma J."/>
        </authorList>
    </citation>
    <scope>NUCLEOTIDE SEQUENCE [LARGE SCALE GENOMIC DNA]</scope>
    <source>
        <strain evidence="2">JCM 4816</strain>
    </source>
</reference>
<comment type="caution">
    <text evidence="1">The sequence shown here is derived from an EMBL/GenBank/DDBJ whole genome shotgun (WGS) entry which is preliminary data.</text>
</comment>
<dbReference type="InterPro" id="IPR035948">
    <property type="entry name" value="YwqG-like_sf"/>
</dbReference>
<gene>
    <name evidence="1" type="ORF">GCM10019016_075650</name>
</gene>
<organism evidence="1 2">
    <name type="scientific">Streptomyces prasinosporus</name>
    <dbReference type="NCBI Taxonomy" id="68256"/>
    <lineage>
        <taxon>Bacteria</taxon>
        <taxon>Bacillati</taxon>
        <taxon>Actinomycetota</taxon>
        <taxon>Actinomycetes</taxon>
        <taxon>Kitasatosporales</taxon>
        <taxon>Streptomycetaceae</taxon>
        <taxon>Streptomyces</taxon>
        <taxon>Streptomyces albogriseolus group</taxon>
    </lineage>
</organism>
<evidence type="ECO:0008006" key="3">
    <source>
        <dbReference type="Google" id="ProtNLM"/>
    </source>
</evidence>
<sequence>MLPYSTRPTAEAILSAVPALAPYARPAVLLHPTPGTPGPCDSSVAGPLLWPADEPWPYCSVPEAPGTSGLPPTAMIPVVQVFRRDAPGDWWPGDADVFQLLWCPNEHWDPPAPHADVSPVVEIRWRRTADLPRTPFPAPAPLRQEEEDHGFSPSPCLLTPVPLTDFPYPGSLPDDVAQDVERLVAATADDGHGDLVTRVAGCKFGGWPTWHLTGPGRVDCRTCDSPMDLLFTVASDDATNINVGRWGDLRVFACPTDTEHGYEFDLH</sequence>
<dbReference type="RefSeq" id="WP_345581875.1">
    <property type="nucleotide sequence ID" value="NZ_BAAAXF010000054.1"/>
</dbReference>
<evidence type="ECO:0000313" key="2">
    <source>
        <dbReference type="Proteomes" id="UP001501455"/>
    </source>
</evidence>
<name>A0ABP6TZC2_9ACTN</name>
<dbReference type="SUPFAM" id="SSF103032">
    <property type="entry name" value="Hypothetical protein YwqG"/>
    <property type="match status" value="1"/>
</dbReference>
<accession>A0ABP6TZC2</accession>
<dbReference type="Gene3D" id="2.30.320.10">
    <property type="entry name" value="YwqG-like"/>
    <property type="match status" value="1"/>
</dbReference>
<dbReference type="EMBL" id="BAAAXF010000054">
    <property type="protein sequence ID" value="GAA3500459.1"/>
    <property type="molecule type" value="Genomic_DNA"/>
</dbReference>